<dbReference type="RefSeq" id="WP_317563578.1">
    <property type="nucleotide sequence ID" value="NZ_JAWLJX010000001.1"/>
</dbReference>
<accession>A0ABU4B9I4</accession>
<evidence type="ECO:0000256" key="2">
    <source>
        <dbReference type="SAM" id="SignalP"/>
    </source>
</evidence>
<evidence type="ECO:0000313" key="4">
    <source>
        <dbReference type="Proteomes" id="UP001185755"/>
    </source>
</evidence>
<proteinExistence type="predicted"/>
<dbReference type="Proteomes" id="UP001185755">
    <property type="component" value="Unassembled WGS sequence"/>
</dbReference>
<feature type="compositionally biased region" description="Low complexity" evidence="1">
    <location>
        <begin position="41"/>
        <end position="71"/>
    </location>
</feature>
<keyword evidence="2" id="KW-0732">Signal</keyword>
<evidence type="ECO:0000256" key="1">
    <source>
        <dbReference type="SAM" id="MobiDB-lite"/>
    </source>
</evidence>
<gene>
    <name evidence="3" type="ORF">R3P96_05840</name>
</gene>
<dbReference type="EMBL" id="JAWLJX010000001">
    <property type="protein sequence ID" value="MDV6260857.1"/>
    <property type="molecule type" value="Genomic_DNA"/>
</dbReference>
<feature type="signal peptide" evidence="2">
    <location>
        <begin position="1"/>
        <end position="29"/>
    </location>
</feature>
<name>A0ABU4B9I4_9NOCA</name>
<feature type="compositionally biased region" description="Pro residues" evidence="1">
    <location>
        <begin position="72"/>
        <end position="84"/>
    </location>
</feature>
<keyword evidence="4" id="KW-1185">Reference proteome</keyword>
<evidence type="ECO:0000313" key="3">
    <source>
        <dbReference type="EMBL" id="MDV6260857.1"/>
    </source>
</evidence>
<feature type="chain" id="PRO_5046944315" description="LppP/LprE lipoprotein" evidence="2">
    <location>
        <begin position="30"/>
        <end position="296"/>
    </location>
</feature>
<comment type="caution">
    <text evidence="3">The sequence shown here is derived from an EMBL/GenBank/DDBJ whole genome shotgun (WGS) entry which is preliminary data.</text>
</comment>
<sequence>MKNRAAPPRRSRVGRTALPLIATIALVGACDSAVGIPSGQAASPSSTVESTVESTADESAAQESASTTATTPAPPPIPPGPPVGEAPGNPAAAAALRPFVNDLTGGGIGVVTARCWTVPPTDIPTMYFDTGAILAAVAAPAVDGQYAVTWTGPTATVAIKRSEIASGYACPTVYPTGTAPVFDAADAAYTVDRYLGRIAGIPVNRDDVEASYPLVCESRGTWDPNGTGSPTAPPLAENPAILPSITSFDPDSVFVTAQNGIYTQINADIIDASGAYQNRTFVLTVGGEGYCIGDIA</sequence>
<reference evidence="3 4" key="1">
    <citation type="submission" date="2023-10" db="EMBL/GenBank/DDBJ databases">
        <title>Development of a sustainable strategy for remediation of hydrocarbon-contaminated territories based on the waste exchange concept.</title>
        <authorList>
            <person name="Krivoruchko A."/>
        </authorList>
    </citation>
    <scope>NUCLEOTIDE SEQUENCE [LARGE SCALE GENOMIC DNA]</scope>
    <source>
        <strain evidence="3 4">IEGM 1323</strain>
    </source>
</reference>
<dbReference type="PROSITE" id="PS51257">
    <property type="entry name" value="PROKAR_LIPOPROTEIN"/>
    <property type="match status" value="1"/>
</dbReference>
<organism evidence="3 4">
    <name type="scientific">Rhodococcoides yunnanense</name>
    <dbReference type="NCBI Taxonomy" id="278209"/>
    <lineage>
        <taxon>Bacteria</taxon>
        <taxon>Bacillati</taxon>
        <taxon>Actinomycetota</taxon>
        <taxon>Actinomycetes</taxon>
        <taxon>Mycobacteriales</taxon>
        <taxon>Nocardiaceae</taxon>
        <taxon>Rhodococcoides</taxon>
    </lineage>
</organism>
<protein>
    <recommendedName>
        <fullName evidence="5">LppP/LprE lipoprotein</fullName>
    </recommendedName>
</protein>
<evidence type="ECO:0008006" key="5">
    <source>
        <dbReference type="Google" id="ProtNLM"/>
    </source>
</evidence>
<feature type="region of interest" description="Disordered" evidence="1">
    <location>
        <begin position="38"/>
        <end position="90"/>
    </location>
</feature>